<dbReference type="InterPro" id="IPR038765">
    <property type="entry name" value="Papain-like_cys_pep_sf"/>
</dbReference>
<sequence>MMKPSATPRTIRWLVVAIFAILPAWTQSAQKELFEDAQRQIVPKAEEPIGELMVVIGETFLGIPYEGYTLESETGEDLVVRFDRYDCFTFAESVLALARTLKIPRADFERYRGELRTIRYRDGTIDGYPSRLHYTSDWAHDNHQKGVVVDITRQIGGEPYPKTIDFMTKHRPSYPALAKSEADWKTMQEVERAINQRKRFYIPKAKVRDKENLIQDGDIVAITTSIKGLDVVHVGLAVRRQGRIHMLHASSRNQKVEITEQPLHDYLAKHKTQTGLMVFRPSALR</sequence>
<keyword evidence="2" id="KW-1185">Reference proteome</keyword>
<gene>
    <name evidence="1" type="ORF">J3U87_01695</name>
</gene>
<organism evidence="1 2">
    <name type="scientific">Sulfidibacter corallicola</name>
    <dbReference type="NCBI Taxonomy" id="2818388"/>
    <lineage>
        <taxon>Bacteria</taxon>
        <taxon>Pseudomonadati</taxon>
        <taxon>Acidobacteriota</taxon>
        <taxon>Holophagae</taxon>
        <taxon>Acanthopleuribacterales</taxon>
        <taxon>Acanthopleuribacteraceae</taxon>
        <taxon>Sulfidibacter</taxon>
    </lineage>
</organism>
<dbReference type="KEGG" id="scor:J3U87_01695"/>
<dbReference type="AlphaFoldDB" id="A0A8A4TMF8"/>
<reference evidence="1" key="1">
    <citation type="submission" date="2021-03" db="EMBL/GenBank/DDBJ databases">
        <title>Acanthopleuribacteraceae sp. M133.</title>
        <authorList>
            <person name="Wang G."/>
        </authorList>
    </citation>
    <scope>NUCLEOTIDE SEQUENCE</scope>
    <source>
        <strain evidence="1">M133</strain>
    </source>
</reference>
<dbReference type="InterPro" id="IPR010846">
    <property type="entry name" value="AmiA-like"/>
</dbReference>
<dbReference type="Pfam" id="PF07313">
    <property type="entry name" value="AmiA-like"/>
    <property type="match status" value="1"/>
</dbReference>
<name>A0A8A4TMF8_SULCO</name>
<dbReference type="SUPFAM" id="SSF54001">
    <property type="entry name" value="Cysteine proteinases"/>
    <property type="match status" value="1"/>
</dbReference>
<evidence type="ECO:0000313" key="2">
    <source>
        <dbReference type="Proteomes" id="UP000663929"/>
    </source>
</evidence>
<dbReference type="Proteomes" id="UP000663929">
    <property type="component" value="Chromosome"/>
</dbReference>
<dbReference type="RefSeq" id="WP_237381289.1">
    <property type="nucleotide sequence ID" value="NZ_CP071793.1"/>
</dbReference>
<accession>A0A8A4TMF8</accession>
<proteinExistence type="predicted"/>
<dbReference type="EMBL" id="CP071793">
    <property type="protein sequence ID" value="QTD51156.1"/>
    <property type="molecule type" value="Genomic_DNA"/>
</dbReference>
<protein>
    <submittedName>
        <fullName evidence="1">DUF1460 domain-containing protein</fullName>
    </submittedName>
</protein>
<dbReference type="Gene3D" id="2.30.260.10">
    <property type="entry name" value="putative xylanase like domain"/>
    <property type="match status" value="1"/>
</dbReference>
<evidence type="ECO:0000313" key="1">
    <source>
        <dbReference type="EMBL" id="QTD51156.1"/>
    </source>
</evidence>
<dbReference type="Gene3D" id="1.10.3670.10">
    <property type="entry name" value="Putative xylanase like domain"/>
    <property type="match status" value="1"/>
</dbReference>